<dbReference type="VEuPathDB" id="FungiDB:H257_13431"/>
<gene>
    <name evidence="1" type="ORF">AaE_009718</name>
</gene>
<name>A0A6A5A9L1_APHAT</name>
<proteinExistence type="predicted"/>
<dbReference type="EMBL" id="VJMI01015660">
    <property type="protein sequence ID" value="KAF0725218.1"/>
    <property type="molecule type" value="Genomic_DNA"/>
</dbReference>
<evidence type="ECO:0000313" key="2">
    <source>
        <dbReference type="Proteomes" id="UP000469452"/>
    </source>
</evidence>
<evidence type="ECO:0000313" key="1">
    <source>
        <dbReference type="EMBL" id="KAF0725218.1"/>
    </source>
</evidence>
<dbReference type="Proteomes" id="UP000469452">
    <property type="component" value="Unassembled WGS sequence"/>
</dbReference>
<protein>
    <submittedName>
        <fullName evidence="1">Uncharacterized protein</fullName>
    </submittedName>
</protein>
<accession>A0A6A5A9L1</accession>
<sequence>MQALLRVARSAVAAPALKMPNAAAFSSFEVASRGFPAQQAPVRPPILFQADDALDAVLENLRLSSEPIIGMQLLGRNSRKPKKVHMFMHDARLPPTLLHPSIIDLRPTTASVLARTSAAAPSD</sequence>
<organism evidence="1 2">
    <name type="scientific">Aphanomyces astaci</name>
    <name type="common">Crayfish plague agent</name>
    <dbReference type="NCBI Taxonomy" id="112090"/>
    <lineage>
        <taxon>Eukaryota</taxon>
        <taxon>Sar</taxon>
        <taxon>Stramenopiles</taxon>
        <taxon>Oomycota</taxon>
        <taxon>Saprolegniomycetes</taxon>
        <taxon>Saprolegniales</taxon>
        <taxon>Verrucalvaceae</taxon>
        <taxon>Aphanomyces</taxon>
    </lineage>
</organism>
<dbReference type="AlphaFoldDB" id="A0A6A5A9L1"/>
<comment type="caution">
    <text evidence="1">The sequence shown here is derived from an EMBL/GenBank/DDBJ whole genome shotgun (WGS) entry which is preliminary data.</text>
</comment>
<reference evidence="1 2" key="1">
    <citation type="submission" date="2019-06" db="EMBL/GenBank/DDBJ databases">
        <title>Genomics analysis of Aphanomyces spp. identifies a new class of oomycete effector associated with host adaptation.</title>
        <authorList>
            <person name="Gaulin E."/>
        </authorList>
    </citation>
    <scope>NUCLEOTIDE SEQUENCE [LARGE SCALE GENOMIC DNA]</scope>
    <source>
        <strain evidence="1 2">E</strain>
    </source>
</reference>